<dbReference type="PANTHER" id="PTHR39430">
    <property type="entry name" value="MEMBRANE-ASSOCIATED PROTEASE-RELATED"/>
    <property type="match status" value="1"/>
</dbReference>
<dbReference type="GO" id="GO:0006508">
    <property type="term" value="P:proteolysis"/>
    <property type="evidence" value="ECO:0007669"/>
    <property type="project" value="UniProtKB-KW"/>
</dbReference>
<dbReference type="GO" id="GO:0004175">
    <property type="term" value="F:endopeptidase activity"/>
    <property type="evidence" value="ECO:0007669"/>
    <property type="project" value="UniProtKB-ARBA"/>
</dbReference>
<protein>
    <submittedName>
        <fullName evidence="3">Membrane protease YdiL (CAAX protease family)</fullName>
    </submittedName>
</protein>
<feature type="transmembrane region" description="Helical" evidence="1">
    <location>
        <begin position="195"/>
        <end position="222"/>
    </location>
</feature>
<feature type="transmembrane region" description="Helical" evidence="1">
    <location>
        <begin position="92"/>
        <end position="113"/>
    </location>
</feature>
<dbReference type="InterPro" id="IPR003675">
    <property type="entry name" value="Rce1/LyrA-like_dom"/>
</dbReference>
<accession>A0A562UQQ3</accession>
<keyword evidence="4" id="KW-1185">Reference proteome</keyword>
<dbReference type="GO" id="GO:0080120">
    <property type="term" value="P:CAAX-box protein maturation"/>
    <property type="evidence" value="ECO:0007669"/>
    <property type="project" value="UniProtKB-ARBA"/>
</dbReference>
<keyword evidence="3" id="KW-0645">Protease</keyword>
<keyword evidence="1" id="KW-0472">Membrane</keyword>
<proteinExistence type="predicted"/>
<name>A0A562UQQ3_9ACTN</name>
<feature type="transmembrane region" description="Helical" evidence="1">
    <location>
        <begin position="242"/>
        <end position="261"/>
    </location>
</feature>
<feature type="transmembrane region" description="Helical" evidence="1">
    <location>
        <begin position="165"/>
        <end position="183"/>
    </location>
</feature>
<evidence type="ECO:0000313" key="3">
    <source>
        <dbReference type="EMBL" id="TWJ07941.1"/>
    </source>
</evidence>
<organism evidence="3 4">
    <name type="scientific">Stackebrandtia albiflava</name>
    <dbReference type="NCBI Taxonomy" id="406432"/>
    <lineage>
        <taxon>Bacteria</taxon>
        <taxon>Bacillati</taxon>
        <taxon>Actinomycetota</taxon>
        <taxon>Actinomycetes</taxon>
        <taxon>Glycomycetales</taxon>
        <taxon>Glycomycetaceae</taxon>
        <taxon>Stackebrandtia</taxon>
    </lineage>
</organism>
<evidence type="ECO:0000259" key="2">
    <source>
        <dbReference type="Pfam" id="PF02517"/>
    </source>
</evidence>
<feature type="transmembrane region" description="Helical" evidence="1">
    <location>
        <begin position="51"/>
        <end position="72"/>
    </location>
</feature>
<keyword evidence="3" id="KW-0378">Hydrolase</keyword>
<keyword evidence="1" id="KW-0812">Transmembrane</keyword>
<keyword evidence="1" id="KW-1133">Transmembrane helix</keyword>
<dbReference type="OrthoDB" id="6059004at2"/>
<comment type="caution">
    <text evidence="3">The sequence shown here is derived from an EMBL/GenBank/DDBJ whole genome shotgun (WGS) entry which is preliminary data.</text>
</comment>
<dbReference type="Proteomes" id="UP000321617">
    <property type="component" value="Unassembled WGS sequence"/>
</dbReference>
<dbReference type="AlphaFoldDB" id="A0A562UQQ3"/>
<reference evidence="3 4" key="1">
    <citation type="journal article" date="2013" name="Stand. Genomic Sci.">
        <title>Genomic Encyclopedia of Type Strains, Phase I: The one thousand microbial genomes (KMG-I) project.</title>
        <authorList>
            <person name="Kyrpides N.C."/>
            <person name="Woyke T."/>
            <person name="Eisen J.A."/>
            <person name="Garrity G."/>
            <person name="Lilburn T.G."/>
            <person name="Beck B.J."/>
            <person name="Whitman W.B."/>
            <person name="Hugenholtz P."/>
            <person name="Klenk H.P."/>
        </authorList>
    </citation>
    <scope>NUCLEOTIDE SEQUENCE [LARGE SCALE GENOMIC DNA]</scope>
    <source>
        <strain evidence="3 4">DSM 45044</strain>
    </source>
</reference>
<sequence>MSEIEESKPPRFHPLVRILLTMAGMFGFVAAGIAVSLIVMPFGLHSEVAGLFSVAGMAAGAIGVAALLRRFVDRRPVRPVRRSSPWSASGALLTGVVLAAAVMGLVKVVRVLFLGDTWQAFPMSGWVLAGLLALRGLVILLGQAFPEELLFRGYLFSSLSRQWPRWAVVTAVSVSFGVLHVISNPGADADLGFRLLYAVMATGLGLAVAACRAYGGTIWLAVGFHTGHNLTAGALGTSAYDWSLLLSGAALAGFGTVLLLLDRRRSRRAGNAVPTATAVAAGPAA</sequence>
<gene>
    <name evidence="3" type="ORF">LX16_4724</name>
</gene>
<dbReference type="PANTHER" id="PTHR39430:SF1">
    <property type="entry name" value="PROTEASE"/>
    <property type="match status" value="1"/>
</dbReference>
<dbReference type="EMBL" id="VLLL01000009">
    <property type="protein sequence ID" value="TWJ07941.1"/>
    <property type="molecule type" value="Genomic_DNA"/>
</dbReference>
<dbReference type="RefSeq" id="WP_147143335.1">
    <property type="nucleotide sequence ID" value="NZ_BAABIJ010000005.1"/>
</dbReference>
<dbReference type="Pfam" id="PF02517">
    <property type="entry name" value="Rce1-like"/>
    <property type="match status" value="1"/>
</dbReference>
<feature type="domain" description="CAAX prenyl protease 2/Lysostaphin resistance protein A-like" evidence="2">
    <location>
        <begin position="132"/>
        <end position="230"/>
    </location>
</feature>
<feature type="transmembrane region" description="Helical" evidence="1">
    <location>
        <begin position="15"/>
        <end position="39"/>
    </location>
</feature>
<evidence type="ECO:0000256" key="1">
    <source>
        <dbReference type="SAM" id="Phobius"/>
    </source>
</evidence>
<evidence type="ECO:0000313" key="4">
    <source>
        <dbReference type="Proteomes" id="UP000321617"/>
    </source>
</evidence>
<feature type="transmembrane region" description="Helical" evidence="1">
    <location>
        <begin position="125"/>
        <end position="145"/>
    </location>
</feature>